<feature type="transmembrane region" description="Helical" evidence="10">
    <location>
        <begin position="501"/>
        <end position="521"/>
    </location>
</feature>
<gene>
    <name evidence="12" type="primary">nad2</name>
</gene>
<keyword evidence="12" id="KW-0560">Oxidoreductase</keyword>
<sequence length="540" mass="61891">MLTLSILIIILCFALTFKSKFNYIDIVYILSIIGIFITLVLLFKDIIIIWDDYIHTIIFIFYNTIIITPLLHTVSIILLSIVLIYLIFNYNIKDWYYSITSFTLPITVLFNSLAMLLLIHSVNLIILFIAIELQSYTLYILTRSNQTNNKNSNKSKLNIGTKDSILYYILGTIGSILILLGIVLLYGITNSLNIIEIGRILNISNIEYGIQIDLSILLIILGFLFKLGIAPIHKWLIDIYINTHILITMYISLVTKISIIIVIINLYYSICIKLPNFEHFIFYINILLLLTIIVGTTGGLIVVNLKTIIAYSGLTNTGYILYSIINSKSIDTLGNTIEFILQYSILHIAWFILIIAVLLYYNNNIYIYNNNNNKNKIIPLKSNINYNNSILSININQFSSLISYNKTLTILYILLLTNLMGIPPFIGFITKYNIITNILPNSFTISIIIIIISLISAYYYIIHILYILSINNNISNEFINSFTLGYKNRKFNKNLFNKSQLTISILASNLIILLLVLPLLINNNELNSWFMGISAYMHFI</sequence>
<dbReference type="GeneID" id="9845438"/>
<comment type="subcellular location">
    <subcellularLocation>
        <location evidence="1">Membrane</location>
        <topology evidence="1">Multi-pass membrane protein</topology>
    </subcellularLocation>
</comment>
<reference evidence="12" key="1">
    <citation type="journal article" date="2011" name="Nucleic Acids Res.">
        <title>Evolution of linear chromosomes and multipartite genomes in yeast mitochondria.</title>
        <authorList>
            <person name="Valach M."/>
            <person name="Farkas Z."/>
            <person name="Fricova D."/>
            <person name="Kovac J."/>
            <person name="Brejova B."/>
            <person name="Vinar T."/>
            <person name="Pfeiffer I."/>
            <person name="Kucsera J."/>
            <person name="Tomaska L."/>
            <person name="Lang B.F."/>
            <person name="Nosek J."/>
        </authorList>
    </citation>
    <scope>NUCLEOTIDE SEQUENCE</scope>
    <source>
        <strain evidence="12">CBS 5121</strain>
    </source>
</reference>
<feature type="transmembrane region" description="Helical" evidence="10">
    <location>
        <begin position="410"/>
        <end position="430"/>
    </location>
</feature>
<dbReference type="GO" id="GO:0008137">
    <property type="term" value="F:NADH dehydrogenase (ubiquinone) activity"/>
    <property type="evidence" value="ECO:0007669"/>
    <property type="project" value="UniProtKB-EC"/>
</dbReference>
<dbReference type="RefSeq" id="YP_003935030.1">
    <property type="nucleotide sequence ID" value="NC_014613.1"/>
</dbReference>
<dbReference type="GO" id="GO:0016491">
    <property type="term" value="F:oxidoreductase activity"/>
    <property type="evidence" value="ECO:0007669"/>
    <property type="project" value="UniProtKB-KW"/>
</dbReference>
<name>E5L089_9ASCO</name>
<evidence type="ECO:0000256" key="9">
    <source>
        <dbReference type="ARBA" id="ARBA00049551"/>
    </source>
</evidence>
<feature type="transmembrane region" description="Helical" evidence="10">
    <location>
        <begin position="26"/>
        <end position="47"/>
    </location>
</feature>
<dbReference type="EMBL" id="HQ267969">
    <property type="protein sequence ID" value="ADO51054.1"/>
    <property type="molecule type" value="Genomic_DNA"/>
</dbReference>
<dbReference type="EC" id="7.1.1.2" evidence="3"/>
<accession>E5L089</accession>
<dbReference type="InterPro" id="IPR001750">
    <property type="entry name" value="ND/Mrp_TM"/>
</dbReference>
<evidence type="ECO:0000256" key="6">
    <source>
        <dbReference type="ARBA" id="ARBA00022989"/>
    </source>
</evidence>
<protein>
    <recommendedName>
        <fullName evidence="4">NADH-ubiquinone oxidoreductase chain 2</fullName>
        <ecNumber evidence="3">7.1.1.2</ecNumber>
    </recommendedName>
    <alternativeName>
        <fullName evidence="8">NADH dehydrogenase subunit 2</fullName>
    </alternativeName>
</protein>
<comment type="similarity">
    <text evidence="2">Belongs to the complex I subunit 2 family.</text>
</comment>
<evidence type="ECO:0000256" key="5">
    <source>
        <dbReference type="ARBA" id="ARBA00022692"/>
    </source>
</evidence>
<feature type="domain" description="NADH:quinone oxidoreductase/Mrp antiporter transmembrane" evidence="11">
    <location>
        <begin position="121"/>
        <end position="455"/>
    </location>
</feature>
<organism evidence="12">
    <name type="scientific">Groenewaldozyma salmanticensis</name>
    <dbReference type="NCBI Taxonomy" id="49332"/>
    <lineage>
        <taxon>Eukaryota</taxon>
        <taxon>Fungi</taxon>
        <taxon>Dikarya</taxon>
        <taxon>Ascomycota</taxon>
        <taxon>Saccharomycotina</taxon>
        <taxon>Dipodascomycetes</taxon>
        <taxon>Dipodascales</taxon>
        <taxon>Trichomonascaceae</taxon>
        <taxon>Groenewaldozyma</taxon>
    </lineage>
</organism>
<keyword evidence="5 10" id="KW-0812">Transmembrane</keyword>
<keyword evidence="7 10" id="KW-0472">Membrane</keyword>
<feature type="transmembrane region" description="Helical" evidence="10">
    <location>
        <begin position="239"/>
        <end position="268"/>
    </location>
</feature>
<feature type="transmembrane region" description="Helical" evidence="10">
    <location>
        <begin position="340"/>
        <end position="361"/>
    </location>
</feature>
<feature type="transmembrane region" description="Helical" evidence="10">
    <location>
        <begin position="208"/>
        <end position="227"/>
    </location>
</feature>
<evidence type="ECO:0000259" key="11">
    <source>
        <dbReference type="Pfam" id="PF00361"/>
    </source>
</evidence>
<feature type="transmembrane region" description="Helical" evidence="10">
    <location>
        <begin position="165"/>
        <end position="188"/>
    </location>
</feature>
<feature type="transmembrane region" description="Helical" evidence="10">
    <location>
        <begin position="108"/>
        <end position="131"/>
    </location>
</feature>
<evidence type="ECO:0000256" key="8">
    <source>
        <dbReference type="ARBA" id="ARBA00031028"/>
    </source>
</evidence>
<evidence type="ECO:0000256" key="2">
    <source>
        <dbReference type="ARBA" id="ARBA00007012"/>
    </source>
</evidence>
<evidence type="ECO:0000256" key="10">
    <source>
        <dbReference type="SAM" id="Phobius"/>
    </source>
</evidence>
<feature type="transmembrane region" description="Helical" evidence="10">
    <location>
        <begin position="280"/>
        <end position="301"/>
    </location>
</feature>
<geneLocation type="mitochondrion" evidence="12"/>
<evidence type="ECO:0000256" key="3">
    <source>
        <dbReference type="ARBA" id="ARBA00012944"/>
    </source>
</evidence>
<feature type="transmembrane region" description="Helical" evidence="10">
    <location>
        <begin position="59"/>
        <end position="88"/>
    </location>
</feature>
<dbReference type="AlphaFoldDB" id="E5L089"/>
<evidence type="ECO:0000313" key="12">
    <source>
        <dbReference type="EMBL" id="ADO51054.1"/>
    </source>
</evidence>
<evidence type="ECO:0000256" key="1">
    <source>
        <dbReference type="ARBA" id="ARBA00004141"/>
    </source>
</evidence>
<dbReference type="GO" id="GO:0016020">
    <property type="term" value="C:membrane"/>
    <property type="evidence" value="ECO:0007669"/>
    <property type="project" value="UniProtKB-SubCell"/>
</dbReference>
<dbReference type="PANTHER" id="PTHR22773">
    <property type="entry name" value="NADH DEHYDROGENASE"/>
    <property type="match status" value="1"/>
</dbReference>
<evidence type="ECO:0000256" key="7">
    <source>
        <dbReference type="ARBA" id="ARBA00023136"/>
    </source>
</evidence>
<feature type="transmembrane region" description="Helical" evidence="10">
    <location>
        <begin position="442"/>
        <end position="468"/>
    </location>
</feature>
<evidence type="ECO:0000256" key="4">
    <source>
        <dbReference type="ARBA" id="ARBA00021008"/>
    </source>
</evidence>
<keyword evidence="12" id="KW-0496">Mitochondrion</keyword>
<proteinExistence type="inferred from homology"/>
<dbReference type="Pfam" id="PF00361">
    <property type="entry name" value="Proton_antipo_M"/>
    <property type="match status" value="1"/>
</dbReference>
<comment type="catalytic activity">
    <reaction evidence="9">
        <text>a ubiquinone + NADH + 5 H(+)(in) = a ubiquinol + NAD(+) + 4 H(+)(out)</text>
        <dbReference type="Rhea" id="RHEA:29091"/>
        <dbReference type="Rhea" id="RHEA-COMP:9565"/>
        <dbReference type="Rhea" id="RHEA-COMP:9566"/>
        <dbReference type="ChEBI" id="CHEBI:15378"/>
        <dbReference type="ChEBI" id="CHEBI:16389"/>
        <dbReference type="ChEBI" id="CHEBI:17976"/>
        <dbReference type="ChEBI" id="CHEBI:57540"/>
        <dbReference type="ChEBI" id="CHEBI:57945"/>
        <dbReference type="EC" id="7.1.1.2"/>
    </reaction>
</comment>
<keyword evidence="6 10" id="KW-1133">Transmembrane helix</keyword>